<evidence type="ECO:0000313" key="2">
    <source>
        <dbReference type="EMBL" id="RIA97543.1"/>
    </source>
</evidence>
<sequence length="243" mass="28231">MEKILHKFIPLIRFYDMTSEEFYKLVIPYRNLLPPELLLDILKCHMVADAKPNVEIPPSRNPKRFTLNSVLINKEILKLLTGWIELRDTKKYSYRFNLLYRNSQDGSKDGLDAVSFHEHCDNKGPTLIVAKIKDREQLFGGYTPLNWDGSNTYKSTSESFIFSIFDKNNLKTAKLGRIKNPQHSIFCYNGYGPTFGGGHDFVCQNYGIWLGNHPYSYSQINIPKGQFHVDDYEVFQVFKKEIS</sequence>
<dbReference type="PANTHER" id="PTHR23354:SF122">
    <property type="entry name" value="GTPASE-ACTIVATING PROTEIN SKYWALKER"/>
    <property type="match status" value="1"/>
</dbReference>
<comment type="caution">
    <text evidence="2">The sequence shown here is derived from an EMBL/GenBank/DDBJ whole genome shotgun (WGS) entry which is preliminary data.</text>
</comment>
<keyword evidence="3" id="KW-1185">Reference proteome</keyword>
<dbReference type="Pfam" id="PF07534">
    <property type="entry name" value="TLD"/>
    <property type="match status" value="1"/>
</dbReference>
<dbReference type="Proteomes" id="UP000265703">
    <property type="component" value="Unassembled WGS sequence"/>
</dbReference>
<evidence type="ECO:0000259" key="1">
    <source>
        <dbReference type="PROSITE" id="PS51886"/>
    </source>
</evidence>
<name>A0A397TH25_9GLOM</name>
<dbReference type="AlphaFoldDB" id="A0A397TH25"/>
<accession>A0A397TH25</accession>
<dbReference type="OrthoDB" id="2324840at2759"/>
<feature type="domain" description="TLDc" evidence="1">
    <location>
        <begin position="70"/>
        <end position="238"/>
    </location>
</feature>
<dbReference type="SMART" id="SM00584">
    <property type="entry name" value="TLDc"/>
    <property type="match status" value="1"/>
</dbReference>
<reference evidence="2 3" key="1">
    <citation type="submission" date="2018-06" db="EMBL/GenBank/DDBJ databases">
        <title>Comparative genomics reveals the genomic features of Rhizophagus irregularis, R. cerebriforme, R. diaphanum and Gigaspora rosea, and their symbiotic lifestyle signature.</title>
        <authorList>
            <person name="Morin E."/>
            <person name="San Clemente H."/>
            <person name="Chen E.C.H."/>
            <person name="De La Providencia I."/>
            <person name="Hainaut M."/>
            <person name="Kuo A."/>
            <person name="Kohler A."/>
            <person name="Murat C."/>
            <person name="Tang N."/>
            <person name="Roy S."/>
            <person name="Loubradou J."/>
            <person name="Henrissat B."/>
            <person name="Grigoriev I.V."/>
            <person name="Corradi N."/>
            <person name="Roux C."/>
            <person name="Martin F.M."/>
        </authorList>
    </citation>
    <scope>NUCLEOTIDE SEQUENCE [LARGE SCALE GENOMIC DNA]</scope>
    <source>
        <strain evidence="2 3">DAOM 227022</strain>
    </source>
</reference>
<dbReference type="InterPro" id="IPR006571">
    <property type="entry name" value="TLDc_dom"/>
</dbReference>
<dbReference type="EMBL" id="QKYT01000028">
    <property type="protein sequence ID" value="RIA97543.1"/>
    <property type="molecule type" value="Genomic_DNA"/>
</dbReference>
<proteinExistence type="predicted"/>
<organism evidence="2 3">
    <name type="scientific">Glomus cerebriforme</name>
    <dbReference type="NCBI Taxonomy" id="658196"/>
    <lineage>
        <taxon>Eukaryota</taxon>
        <taxon>Fungi</taxon>
        <taxon>Fungi incertae sedis</taxon>
        <taxon>Mucoromycota</taxon>
        <taxon>Glomeromycotina</taxon>
        <taxon>Glomeromycetes</taxon>
        <taxon>Glomerales</taxon>
        <taxon>Glomeraceae</taxon>
        <taxon>Glomus</taxon>
    </lineage>
</organism>
<gene>
    <name evidence="2" type="ORF">C1645_752130</name>
</gene>
<dbReference type="PANTHER" id="PTHR23354">
    <property type="entry name" value="NUCLEOLAR PROTEIN 7/ESTROGEN RECEPTOR COACTIVATOR-RELATED"/>
    <property type="match status" value="1"/>
</dbReference>
<protein>
    <recommendedName>
        <fullName evidence="1">TLDc domain-containing protein</fullName>
    </recommendedName>
</protein>
<evidence type="ECO:0000313" key="3">
    <source>
        <dbReference type="Proteomes" id="UP000265703"/>
    </source>
</evidence>
<dbReference type="PROSITE" id="PS51886">
    <property type="entry name" value="TLDC"/>
    <property type="match status" value="1"/>
</dbReference>